<keyword evidence="4" id="KW-1185">Reference proteome</keyword>
<dbReference type="Proteomes" id="UP000038009">
    <property type="component" value="Unassembled WGS sequence"/>
</dbReference>
<evidence type="ECO:0000259" key="2">
    <source>
        <dbReference type="PROSITE" id="PS50172"/>
    </source>
</evidence>
<sequence length="384" mass="40908">MFTGHTFCVSSSTSPLTVAALTQRGGCVVYTVDHPTPITCVVIANENVSNMFEQSPAAPHLSLTMAAARGGRDWAVRNKFPVFMEDRVRSARIPVVYELWVHQCMCAGRLLLPCKGSREVVAYDPFLFSGLCFTTTQLPLQLKANIVAILQFYGAEYHRNLLDTTNTVVYSHMRLKDSGSACDCSSSSSLGACSSTAVHQESPPAATASTSKEPVEAPLTKLSVARERGIACVTPQWVQLCLNAGELLPHTSPSVAAGATVPAPHDEAAGTLCGSAESTNETKAYADMEKFVSDALDSIDQKTVPGTSKSSDASSPPSSLVSSSLPILDTAAEDAAKQPLRSHSKTSRSVEAMEADPEVRAALMLADRLAVSAPARTRKRRRCC</sequence>
<name>A0A0N0P7A7_LEPSE</name>
<dbReference type="AlphaFoldDB" id="A0A0N0P7A7"/>
<gene>
    <name evidence="3" type="ORF">ABL78_2319</name>
</gene>
<reference evidence="3 4" key="1">
    <citation type="journal article" date="2015" name="PLoS Pathog.">
        <title>Leptomonas seymouri: Adaptations to the Dixenous Life Cycle Analyzed by Genome Sequencing, Transcriptome Profiling and Co-infection with Leishmania donovani.</title>
        <authorList>
            <person name="Kraeva N."/>
            <person name="Butenko A."/>
            <person name="Hlavacova J."/>
            <person name="Kostygov A."/>
            <person name="Myskova J."/>
            <person name="Grybchuk D."/>
            <person name="Lestinova T."/>
            <person name="Votypka J."/>
            <person name="Volf P."/>
            <person name="Opperdoes F."/>
            <person name="Flegontov P."/>
            <person name="Lukes J."/>
            <person name="Yurchenko V."/>
        </authorList>
    </citation>
    <scope>NUCLEOTIDE SEQUENCE [LARGE SCALE GENOMIC DNA]</scope>
    <source>
        <strain evidence="3 4">ATCC 30220</strain>
    </source>
</reference>
<organism evidence="3 4">
    <name type="scientific">Leptomonas seymouri</name>
    <dbReference type="NCBI Taxonomy" id="5684"/>
    <lineage>
        <taxon>Eukaryota</taxon>
        <taxon>Discoba</taxon>
        <taxon>Euglenozoa</taxon>
        <taxon>Kinetoplastea</taxon>
        <taxon>Metakinetoplastina</taxon>
        <taxon>Trypanosomatida</taxon>
        <taxon>Trypanosomatidae</taxon>
        <taxon>Leishmaniinae</taxon>
        <taxon>Leptomonas</taxon>
    </lineage>
</organism>
<protein>
    <recommendedName>
        <fullName evidence="2">BRCT domain-containing protein</fullName>
    </recommendedName>
</protein>
<dbReference type="OMA" id="QWVQLCL"/>
<dbReference type="InterPro" id="IPR001357">
    <property type="entry name" value="BRCT_dom"/>
</dbReference>
<accession>A0A0N0P7A7</accession>
<dbReference type="Gene3D" id="3.40.50.10190">
    <property type="entry name" value="BRCT domain"/>
    <property type="match status" value="1"/>
</dbReference>
<dbReference type="VEuPathDB" id="TriTrypDB:Lsey_0046_0220"/>
<dbReference type="PROSITE" id="PS50172">
    <property type="entry name" value="BRCT"/>
    <property type="match status" value="1"/>
</dbReference>
<dbReference type="OrthoDB" id="265615at2759"/>
<feature type="region of interest" description="Disordered" evidence="1">
    <location>
        <begin position="302"/>
        <end position="353"/>
    </location>
</feature>
<dbReference type="InterPro" id="IPR036420">
    <property type="entry name" value="BRCT_dom_sf"/>
</dbReference>
<evidence type="ECO:0000313" key="3">
    <source>
        <dbReference type="EMBL" id="KPI88586.1"/>
    </source>
</evidence>
<evidence type="ECO:0000313" key="4">
    <source>
        <dbReference type="Proteomes" id="UP000038009"/>
    </source>
</evidence>
<proteinExistence type="predicted"/>
<feature type="compositionally biased region" description="Low complexity" evidence="1">
    <location>
        <begin position="308"/>
        <end position="328"/>
    </location>
</feature>
<dbReference type="EMBL" id="LJSK01000046">
    <property type="protein sequence ID" value="KPI88586.1"/>
    <property type="molecule type" value="Genomic_DNA"/>
</dbReference>
<dbReference type="SUPFAM" id="SSF52113">
    <property type="entry name" value="BRCT domain"/>
    <property type="match status" value="1"/>
</dbReference>
<dbReference type="Pfam" id="PF00533">
    <property type="entry name" value="BRCT"/>
    <property type="match status" value="1"/>
</dbReference>
<evidence type="ECO:0000256" key="1">
    <source>
        <dbReference type="SAM" id="MobiDB-lite"/>
    </source>
</evidence>
<comment type="caution">
    <text evidence="3">The sequence shown here is derived from an EMBL/GenBank/DDBJ whole genome shotgun (WGS) entry which is preliminary data.</text>
</comment>
<feature type="domain" description="BRCT" evidence="2">
    <location>
        <begin position="1"/>
        <end position="111"/>
    </location>
</feature>